<dbReference type="Gene3D" id="1.25.40.10">
    <property type="entry name" value="Tetratricopeptide repeat domain"/>
    <property type="match status" value="1"/>
</dbReference>
<evidence type="ECO:0000313" key="3">
    <source>
        <dbReference type="Proteomes" id="UP001153076"/>
    </source>
</evidence>
<evidence type="ECO:0000313" key="2">
    <source>
        <dbReference type="EMBL" id="KAJ8436220.1"/>
    </source>
</evidence>
<reference evidence="2" key="1">
    <citation type="submission" date="2022-04" db="EMBL/GenBank/DDBJ databases">
        <title>Carnegiea gigantea Genome sequencing and assembly v2.</title>
        <authorList>
            <person name="Copetti D."/>
            <person name="Sanderson M.J."/>
            <person name="Burquez A."/>
            <person name="Wojciechowski M.F."/>
        </authorList>
    </citation>
    <scope>NUCLEOTIDE SEQUENCE</scope>
    <source>
        <strain evidence="2">SGP5-SGP5p</strain>
        <tissue evidence="2">Aerial part</tissue>
    </source>
</reference>
<keyword evidence="3" id="KW-1185">Reference proteome</keyword>
<name>A0A9Q1K3P5_9CARY</name>
<dbReference type="AlphaFoldDB" id="A0A9Q1K3P5"/>
<evidence type="ECO:0000256" key="1">
    <source>
        <dbReference type="SAM" id="MobiDB-lite"/>
    </source>
</evidence>
<dbReference type="PANTHER" id="PTHR47262:SF1">
    <property type="entry name" value="OS02G0132600 PROTEIN"/>
    <property type="match status" value="1"/>
</dbReference>
<protein>
    <recommendedName>
        <fullName evidence="4">Pentatricopeptide repeat-containing protein</fullName>
    </recommendedName>
</protein>
<dbReference type="EMBL" id="JAKOGI010000356">
    <property type="protein sequence ID" value="KAJ8436220.1"/>
    <property type="molecule type" value="Genomic_DNA"/>
</dbReference>
<dbReference type="PANTHER" id="PTHR47262">
    <property type="entry name" value="OS02G0132600 PROTEIN"/>
    <property type="match status" value="1"/>
</dbReference>
<dbReference type="Proteomes" id="UP001153076">
    <property type="component" value="Unassembled WGS sequence"/>
</dbReference>
<organism evidence="2 3">
    <name type="scientific">Carnegiea gigantea</name>
    <dbReference type="NCBI Taxonomy" id="171969"/>
    <lineage>
        <taxon>Eukaryota</taxon>
        <taxon>Viridiplantae</taxon>
        <taxon>Streptophyta</taxon>
        <taxon>Embryophyta</taxon>
        <taxon>Tracheophyta</taxon>
        <taxon>Spermatophyta</taxon>
        <taxon>Magnoliopsida</taxon>
        <taxon>eudicotyledons</taxon>
        <taxon>Gunneridae</taxon>
        <taxon>Pentapetalae</taxon>
        <taxon>Caryophyllales</taxon>
        <taxon>Cactineae</taxon>
        <taxon>Cactaceae</taxon>
        <taxon>Cactoideae</taxon>
        <taxon>Echinocereeae</taxon>
        <taxon>Carnegiea</taxon>
    </lineage>
</organism>
<sequence>MPRSKAKKLGTLFRSAVKSTVAAAATTSSSAAASAVAVAVAKPSSSAATKSSLSEVRREISGVSHLIYESLYEGGPSHSDGSTKHVSHEISSILCGRMDLESDAEVAGDVDTIESDSDLSWFSNLFNNSTSLRRKELSRERKSKWIFKNTQKHRFDKLVSMCLLNLGPGSTLQVLCKLGRESGLKEYSAFIRGCITTARGSNDERTQVEHILEAYRLFQLMKERGFPIEEDTFGPLLLYLIDMHMKDQFFLFLEIVKDEDPGLHPRLGYYEMLLFIEINHEEKIQELCNDIATGESEMGSFLHENYLLALCERDRKKELLPLLETIDITRVSSMDNITCIFKSLGRLSLETFAELFIQLLKDCVAAGPLPSVESPPTVRSHLPPSATGDGKLERGGERALGRFEVTGGKPKVRWTLGLWEPQSVCSPCGPVGIFTSPELVGISSRPSLGFFRSAVVEDVIMKFKEMHRRLDVELLPESYEKLIKFCCDSLKVHLALDIVDEICEAGLSLSTETLNYICRACEDDSEFILVRRIHSMLHQHNLRPNSETFRSIINLNIRMKDFDNAYAMLKDLERFDLMPTASMYNAIIAGYYREVNCPVSDSFVSLALSVSYLSCFFWDF</sequence>
<comment type="caution">
    <text evidence="2">The sequence shown here is derived from an EMBL/GenBank/DDBJ whole genome shotgun (WGS) entry which is preliminary data.</text>
</comment>
<proteinExistence type="predicted"/>
<feature type="region of interest" description="Disordered" evidence="1">
    <location>
        <begin position="372"/>
        <end position="394"/>
    </location>
</feature>
<dbReference type="InterPro" id="IPR011990">
    <property type="entry name" value="TPR-like_helical_dom_sf"/>
</dbReference>
<gene>
    <name evidence="2" type="ORF">Cgig2_006907</name>
</gene>
<dbReference type="OrthoDB" id="767661at2759"/>
<evidence type="ECO:0008006" key="4">
    <source>
        <dbReference type="Google" id="ProtNLM"/>
    </source>
</evidence>
<accession>A0A9Q1K3P5</accession>